<dbReference type="PROSITE" id="PS50994">
    <property type="entry name" value="INTEGRASE"/>
    <property type="match status" value="1"/>
</dbReference>
<dbReference type="RefSeq" id="XP_012938293.1">
    <property type="nucleotide sequence ID" value="XM_013082839.1"/>
</dbReference>
<gene>
    <name evidence="3" type="primary">LOC106011828</name>
</gene>
<dbReference type="GeneID" id="106011828"/>
<evidence type="ECO:0000313" key="2">
    <source>
        <dbReference type="Proteomes" id="UP000694888"/>
    </source>
</evidence>
<proteinExistence type="predicted"/>
<accession>A0ABM1A0F0</accession>
<dbReference type="SUPFAM" id="SSF53098">
    <property type="entry name" value="Ribonuclease H-like"/>
    <property type="match status" value="2"/>
</dbReference>
<sequence>MNEEEVEDCKMVGTGNEMPALAEVEGKPDTMHESGDSLGQHGGGDRHNYLVKVDRYSNWPIVEKAANELQGLISSLRRTFATYGISDELSSDGGLEFTSLATRTFLRDWGLSTTSKYAEVTELKQKTTLAVITGLKPILARHGTPEQVIADNNSFGSLEMEEFAKSWNFRIITSSPRYPQPNGQAERFLRIFKDILKKAKDPNAALLAYRNTPVTGLDYSPAEMLMGRRLSDLVPAGLNPTSKQNDMKEKLK</sequence>
<dbReference type="Proteomes" id="UP000694888">
    <property type="component" value="Unplaced"/>
</dbReference>
<dbReference type="InterPro" id="IPR012337">
    <property type="entry name" value="RNaseH-like_sf"/>
</dbReference>
<dbReference type="PANTHER" id="PTHR37984">
    <property type="entry name" value="PROTEIN CBG26694"/>
    <property type="match status" value="1"/>
</dbReference>
<name>A0ABM1A0F0_APLCA</name>
<evidence type="ECO:0000259" key="1">
    <source>
        <dbReference type="PROSITE" id="PS50994"/>
    </source>
</evidence>
<reference evidence="3" key="1">
    <citation type="submission" date="2025-08" db="UniProtKB">
        <authorList>
            <consortium name="RefSeq"/>
        </authorList>
    </citation>
    <scope>IDENTIFICATION</scope>
</reference>
<protein>
    <submittedName>
        <fullName evidence="3">Uncharacterized protein LOC106011828</fullName>
    </submittedName>
</protein>
<organism evidence="2 3">
    <name type="scientific">Aplysia californica</name>
    <name type="common">California sea hare</name>
    <dbReference type="NCBI Taxonomy" id="6500"/>
    <lineage>
        <taxon>Eukaryota</taxon>
        <taxon>Metazoa</taxon>
        <taxon>Spiralia</taxon>
        <taxon>Lophotrochozoa</taxon>
        <taxon>Mollusca</taxon>
        <taxon>Gastropoda</taxon>
        <taxon>Heterobranchia</taxon>
        <taxon>Euthyneura</taxon>
        <taxon>Tectipleura</taxon>
        <taxon>Aplysiida</taxon>
        <taxon>Aplysioidea</taxon>
        <taxon>Aplysiidae</taxon>
        <taxon>Aplysia</taxon>
    </lineage>
</organism>
<dbReference type="InterPro" id="IPR001584">
    <property type="entry name" value="Integrase_cat-core"/>
</dbReference>
<keyword evidence="2" id="KW-1185">Reference proteome</keyword>
<dbReference type="PANTHER" id="PTHR37984:SF7">
    <property type="entry name" value="INTEGRASE CATALYTIC DOMAIN-CONTAINING PROTEIN"/>
    <property type="match status" value="1"/>
</dbReference>
<dbReference type="InterPro" id="IPR050951">
    <property type="entry name" value="Retrovirus_Pol_polyprotein"/>
</dbReference>
<evidence type="ECO:0000313" key="3">
    <source>
        <dbReference type="RefSeq" id="XP_012938293.1"/>
    </source>
</evidence>
<dbReference type="Gene3D" id="3.30.420.10">
    <property type="entry name" value="Ribonuclease H-like superfamily/Ribonuclease H"/>
    <property type="match status" value="2"/>
</dbReference>
<feature type="domain" description="Integrase catalytic" evidence="1">
    <location>
        <begin position="111"/>
        <end position="248"/>
    </location>
</feature>
<dbReference type="InterPro" id="IPR036397">
    <property type="entry name" value="RNaseH_sf"/>
</dbReference>